<dbReference type="AlphaFoldDB" id="A0A6H2HDT2"/>
<reference evidence="2 3" key="1">
    <citation type="submission" date="2020-04" db="EMBL/GenBank/DDBJ databases">
        <title>Complete genome of a Psychrophilic, Marine, Gas Vacuolate Bacterium Polaromonas vacuolata KCTC 22033T.</title>
        <authorList>
            <person name="Hwang K."/>
            <person name="Kim K.M."/>
        </authorList>
    </citation>
    <scope>NUCLEOTIDE SEQUENCE [LARGE SCALE GENOMIC DNA]</scope>
    <source>
        <strain evidence="2 3">KCTC 22033</strain>
    </source>
</reference>
<organism evidence="2 3">
    <name type="scientific">Polaromonas vacuolata</name>
    <dbReference type="NCBI Taxonomy" id="37448"/>
    <lineage>
        <taxon>Bacteria</taxon>
        <taxon>Pseudomonadati</taxon>
        <taxon>Pseudomonadota</taxon>
        <taxon>Betaproteobacteria</taxon>
        <taxon>Burkholderiales</taxon>
        <taxon>Comamonadaceae</taxon>
        <taxon>Polaromonas</taxon>
    </lineage>
</organism>
<evidence type="ECO:0000256" key="1">
    <source>
        <dbReference type="SAM" id="Phobius"/>
    </source>
</evidence>
<keyword evidence="1" id="KW-0472">Membrane</keyword>
<keyword evidence="1" id="KW-1133">Transmembrane helix</keyword>
<gene>
    <name evidence="2" type="ORF">HC248_03382</name>
</gene>
<evidence type="ECO:0000313" key="2">
    <source>
        <dbReference type="EMBL" id="QJC58045.1"/>
    </source>
</evidence>
<proteinExistence type="predicted"/>
<dbReference type="KEGG" id="pvac:HC248_03382"/>
<dbReference type="EMBL" id="CP051461">
    <property type="protein sequence ID" value="QJC58045.1"/>
    <property type="molecule type" value="Genomic_DNA"/>
</dbReference>
<dbReference type="RefSeq" id="WP_168923458.1">
    <property type="nucleotide sequence ID" value="NZ_CP051461.1"/>
</dbReference>
<feature type="transmembrane region" description="Helical" evidence="1">
    <location>
        <begin position="26"/>
        <end position="44"/>
    </location>
</feature>
<keyword evidence="1" id="KW-0812">Transmembrane</keyword>
<accession>A0A6H2HDT2</accession>
<keyword evidence="3" id="KW-1185">Reference proteome</keyword>
<name>A0A6H2HDT2_9BURK</name>
<sequence>MKLEGLIASVRVAQLRINAWPLKLRVLLFAALLLGGALMGYATWIEPLQQANGLLVKRFALQTAQLKKARSELDVALKASAANKDMAEMAANNLSLKRLSQQLDQTRPPAATPLAQTLTELLRRREGLTLLRLSAVIPAADIAPKSAASAAHSGALTRQGVEMSVAGSYSELTLYVQALETALPDLRWGKLTLKSSAQISELSLQLFVLGVAP</sequence>
<dbReference type="Proteomes" id="UP000502041">
    <property type="component" value="Chromosome"/>
</dbReference>
<evidence type="ECO:0000313" key="3">
    <source>
        <dbReference type="Proteomes" id="UP000502041"/>
    </source>
</evidence>
<protein>
    <recommendedName>
        <fullName evidence="4">MSHA biogenesis protein MshJ</fullName>
    </recommendedName>
</protein>
<evidence type="ECO:0008006" key="4">
    <source>
        <dbReference type="Google" id="ProtNLM"/>
    </source>
</evidence>